<comment type="caution">
    <text evidence="1">The sequence shown here is derived from an EMBL/GenBank/DDBJ whole genome shotgun (WGS) entry which is preliminary data.</text>
</comment>
<dbReference type="SUPFAM" id="SSF53756">
    <property type="entry name" value="UDP-Glycosyltransferase/glycogen phosphorylase"/>
    <property type="match status" value="1"/>
</dbReference>
<name>X1VXU1_9ZZZZ</name>
<sequence length="198" mass="21973">EVETGHVHAVAPESKVAVIPNGVDIRYFESSAEAKSMERPEALLFIGSMAYAPNQDAVFFFHREVWPLLEANFPDLKWWIVGRDPSAEVQSLASTNIRVTSWVEDVRPYMAASQAMVVPLRSGGGSRLKILEAMAARLPVVSTTIGAEGLSVSDGKDILLADESRQFADTVTRLFQEPSLAQRMRTNGRHLVEARYDW</sequence>
<feature type="non-terminal residue" evidence="1">
    <location>
        <position position="1"/>
    </location>
</feature>
<protein>
    <recommendedName>
        <fullName evidence="2">Glycosyltransferase subfamily 4-like N-terminal domain-containing protein</fullName>
    </recommendedName>
</protein>
<dbReference type="EMBL" id="BARW01037308">
    <property type="protein sequence ID" value="GAJ23971.1"/>
    <property type="molecule type" value="Genomic_DNA"/>
</dbReference>
<reference evidence="1" key="1">
    <citation type="journal article" date="2014" name="Front. Microbiol.">
        <title>High frequency of phylogenetically diverse reductive dehalogenase-homologous genes in deep subseafloor sedimentary metagenomes.</title>
        <authorList>
            <person name="Kawai M."/>
            <person name="Futagami T."/>
            <person name="Toyoda A."/>
            <person name="Takaki Y."/>
            <person name="Nishi S."/>
            <person name="Hori S."/>
            <person name="Arai W."/>
            <person name="Tsubouchi T."/>
            <person name="Morono Y."/>
            <person name="Uchiyama I."/>
            <person name="Ito T."/>
            <person name="Fujiyama A."/>
            <person name="Inagaki F."/>
            <person name="Takami H."/>
        </authorList>
    </citation>
    <scope>NUCLEOTIDE SEQUENCE</scope>
    <source>
        <strain evidence="1">Expedition CK06-06</strain>
    </source>
</reference>
<dbReference type="Gene3D" id="3.40.50.2000">
    <property type="entry name" value="Glycogen Phosphorylase B"/>
    <property type="match status" value="2"/>
</dbReference>
<evidence type="ECO:0000313" key="1">
    <source>
        <dbReference type="EMBL" id="GAJ23971.1"/>
    </source>
</evidence>
<evidence type="ECO:0008006" key="2">
    <source>
        <dbReference type="Google" id="ProtNLM"/>
    </source>
</evidence>
<proteinExistence type="predicted"/>
<dbReference type="CDD" id="cd03801">
    <property type="entry name" value="GT4_PimA-like"/>
    <property type="match status" value="1"/>
</dbReference>
<feature type="non-terminal residue" evidence="1">
    <location>
        <position position="198"/>
    </location>
</feature>
<dbReference type="GO" id="GO:0016757">
    <property type="term" value="F:glycosyltransferase activity"/>
    <property type="evidence" value="ECO:0007669"/>
    <property type="project" value="TreeGrafter"/>
</dbReference>
<dbReference type="PANTHER" id="PTHR12526:SF600">
    <property type="entry name" value="GLYCOSYL TRANSFERASE GROUP 1"/>
    <property type="match status" value="1"/>
</dbReference>
<organism evidence="1">
    <name type="scientific">marine sediment metagenome</name>
    <dbReference type="NCBI Taxonomy" id="412755"/>
    <lineage>
        <taxon>unclassified sequences</taxon>
        <taxon>metagenomes</taxon>
        <taxon>ecological metagenomes</taxon>
    </lineage>
</organism>
<dbReference type="Pfam" id="PF13692">
    <property type="entry name" value="Glyco_trans_1_4"/>
    <property type="match status" value="1"/>
</dbReference>
<accession>X1VXU1</accession>
<gene>
    <name evidence="1" type="ORF">S12H4_57636</name>
</gene>
<dbReference type="AlphaFoldDB" id="X1VXU1"/>
<dbReference type="PANTHER" id="PTHR12526">
    <property type="entry name" value="GLYCOSYLTRANSFERASE"/>
    <property type="match status" value="1"/>
</dbReference>